<dbReference type="STRING" id="41875.K8EX46"/>
<feature type="compositionally biased region" description="Acidic residues" evidence="13">
    <location>
        <begin position="553"/>
        <end position="581"/>
    </location>
</feature>
<dbReference type="PANTHER" id="PTHR22883:SF43">
    <property type="entry name" value="PALMITOYLTRANSFERASE APP"/>
    <property type="match status" value="1"/>
</dbReference>
<feature type="region of interest" description="Disordered" evidence="13">
    <location>
        <begin position="459"/>
        <end position="654"/>
    </location>
</feature>
<dbReference type="Proteomes" id="UP000198341">
    <property type="component" value="Chromosome 6"/>
</dbReference>
<dbReference type="InterPro" id="IPR039859">
    <property type="entry name" value="PFA4/ZDH16/20/ERF2-like"/>
</dbReference>
<dbReference type="EMBL" id="FO082273">
    <property type="protein sequence ID" value="CCO17035.1"/>
    <property type="molecule type" value="Genomic_DNA"/>
</dbReference>
<evidence type="ECO:0000256" key="3">
    <source>
        <dbReference type="ARBA" id="ARBA00022679"/>
    </source>
</evidence>
<feature type="compositionally biased region" description="Basic and acidic residues" evidence="13">
    <location>
        <begin position="529"/>
        <end position="552"/>
    </location>
</feature>
<feature type="compositionally biased region" description="Basic and acidic residues" evidence="13">
    <location>
        <begin position="459"/>
        <end position="471"/>
    </location>
</feature>
<keyword evidence="12" id="KW-0175">Coiled coil</keyword>
<feature type="compositionally biased region" description="Acidic residues" evidence="13">
    <location>
        <begin position="598"/>
        <end position="618"/>
    </location>
</feature>
<dbReference type="GO" id="GO:0019706">
    <property type="term" value="F:protein-cysteine S-palmitoyltransferase activity"/>
    <property type="evidence" value="ECO:0007669"/>
    <property type="project" value="UniProtKB-EC"/>
</dbReference>
<gene>
    <name evidence="15" type="ORF">Bathy06g01430</name>
</gene>
<dbReference type="EC" id="2.3.1.225" evidence="11"/>
<evidence type="ECO:0000256" key="8">
    <source>
        <dbReference type="ARBA" id="ARBA00023288"/>
    </source>
</evidence>
<dbReference type="GO" id="GO:0005783">
    <property type="term" value="C:endoplasmic reticulum"/>
    <property type="evidence" value="ECO:0007669"/>
    <property type="project" value="TreeGrafter"/>
</dbReference>
<dbReference type="Pfam" id="PF01529">
    <property type="entry name" value="DHHC"/>
    <property type="match status" value="1"/>
</dbReference>
<feature type="transmembrane region" description="Helical" evidence="11">
    <location>
        <begin position="96"/>
        <end position="117"/>
    </location>
</feature>
<evidence type="ECO:0000256" key="2">
    <source>
        <dbReference type="ARBA" id="ARBA00008574"/>
    </source>
</evidence>
<keyword evidence="6 11" id="KW-0472">Membrane</keyword>
<feature type="coiled-coil region" evidence="12">
    <location>
        <begin position="390"/>
        <end position="417"/>
    </location>
</feature>
<evidence type="ECO:0000256" key="11">
    <source>
        <dbReference type="RuleBase" id="RU079119"/>
    </source>
</evidence>
<dbReference type="eggNOG" id="KOG1311">
    <property type="taxonomic scope" value="Eukaryota"/>
</dbReference>
<accession>K8EX46</accession>
<dbReference type="GeneID" id="19015123"/>
<evidence type="ECO:0000256" key="13">
    <source>
        <dbReference type="SAM" id="MobiDB-lite"/>
    </source>
</evidence>
<feature type="compositionally biased region" description="Low complexity" evidence="13">
    <location>
        <begin position="619"/>
        <end position="654"/>
    </location>
</feature>
<dbReference type="InterPro" id="IPR001594">
    <property type="entry name" value="Palmitoyltrfase_DHHC"/>
</dbReference>
<comment type="subcellular location">
    <subcellularLocation>
        <location evidence="1">Endomembrane system</location>
        <topology evidence="1">Multi-pass membrane protein</topology>
    </subcellularLocation>
</comment>
<name>K8EX46_9CHLO</name>
<comment type="domain">
    <text evidence="11">The DHHC domain is required for palmitoyltransferase activity.</text>
</comment>
<feature type="domain" description="Palmitoyltransferase DHHC" evidence="14">
    <location>
        <begin position="187"/>
        <end position="324"/>
    </location>
</feature>
<dbReference type="OrthoDB" id="4096362at2759"/>
<organism evidence="15 16">
    <name type="scientific">Bathycoccus prasinos</name>
    <dbReference type="NCBI Taxonomy" id="41875"/>
    <lineage>
        <taxon>Eukaryota</taxon>
        <taxon>Viridiplantae</taxon>
        <taxon>Chlorophyta</taxon>
        <taxon>Mamiellophyceae</taxon>
        <taxon>Mamiellales</taxon>
        <taxon>Bathycoccaceae</taxon>
        <taxon>Bathycoccus</taxon>
    </lineage>
</organism>
<dbReference type="KEGG" id="bpg:Bathy06g01430"/>
<evidence type="ECO:0000256" key="5">
    <source>
        <dbReference type="ARBA" id="ARBA00022989"/>
    </source>
</evidence>
<evidence type="ECO:0000256" key="6">
    <source>
        <dbReference type="ARBA" id="ARBA00023136"/>
    </source>
</evidence>
<dbReference type="PANTHER" id="PTHR22883">
    <property type="entry name" value="ZINC FINGER DHHC DOMAIN CONTAINING PROTEIN"/>
    <property type="match status" value="1"/>
</dbReference>
<proteinExistence type="inferred from homology"/>
<evidence type="ECO:0000256" key="4">
    <source>
        <dbReference type="ARBA" id="ARBA00022692"/>
    </source>
</evidence>
<keyword evidence="5 11" id="KW-1133">Transmembrane helix</keyword>
<dbReference type="RefSeq" id="XP_007512435.1">
    <property type="nucleotide sequence ID" value="XM_007512373.1"/>
</dbReference>
<sequence>MSDWFVPPGEGEGENEKRKRRRGGKRRAPDEKSNTNTHEYSDDSNDEERAHEQTESGDDDDSERRERERQKVYQIWPGNDKFFWDGRIIVGPNYKAFLNTIVLVLVPSVVFTSAVAPDLSREYSWAWQAVSTVWPIYVIACLVRTGTMDPGILPRLPRPPPRDRNDPPRERVRDVPHEPTKKLVTVKWNDTTNFFQPPRAHHCSINNDCVEKFDHHCPWVGTTIGRRNYRHFLLFVFGTTLWCGFVVGSCVLSILVEIDERNDEVDPATGKSVNTQAVTGALRASGAALFCGIIALFGFMFVFALSAFHIVLIWQNQTTYENFRERSDAENPYTRGNCCKNCFEIFCEPIPPSWFDFRQYADEDDSADRFAEHMRKRGLLLQEQDPEIAKKETEKRLAEFTEDLEKVKEKIAYKQNLELSEQALLEEGKSREEEGIGMKMKNALVNVFGNNSIGMKTFKEKRGNVDEGKEGDNEDGNDNYQDDEELGGFESPVVFDENYVPDILRQQQSSDEDGGSEASVSSRGGSSDIDERKRRFQQEKGRKDEGGGAERESNDDDQQSEKDDDDNAEKEEEEDDDDCDDDRSSSLSDSERKPIDERDTEADNEERSDTSSSEDDDVSSSSSFSSSSKRSTNTSISTGSSSSLSSGGSVDRRR</sequence>
<feature type="region of interest" description="Disordered" evidence="13">
    <location>
        <begin position="1"/>
        <end position="69"/>
    </location>
</feature>
<keyword evidence="4 11" id="KW-0812">Transmembrane</keyword>
<evidence type="ECO:0000256" key="9">
    <source>
        <dbReference type="ARBA" id="ARBA00023315"/>
    </source>
</evidence>
<dbReference type="GO" id="GO:0006612">
    <property type="term" value="P:protein targeting to membrane"/>
    <property type="evidence" value="ECO:0007669"/>
    <property type="project" value="TreeGrafter"/>
</dbReference>
<comment type="catalytic activity">
    <reaction evidence="10 11">
        <text>L-cysteinyl-[protein] + hexadecanoyl-CoA = S-hexadecanoyl-L-cysteinyl-[protein] + CoA</text>
        <dbReference type="Rhea" id="RHEA:36683"/>
        <dbReference type="Rhea" id="RHEA-COMP:10131"/>
        <dbReference type="Rhea" id="RHEA-COMP:11032"/>
        <dbReference type="ChEBI" id="CHEBI:29950"/>
        <dbReference type="ChEBI" id="CHEBI:57287"/>
        <dbReference type="ChEBI" id="CHEBI:57379"/>
        <dbReference type="ChEBI" id="CHEBI:74151"/>
        <dbReference type="EC" id="2.3.1.225"/>
    </reaction>
</comment>
<keyword evidence="3 11" id="KW-0808">Transferase</keyword>
<feature type="region of interest" description="Disordered" evidence="13">
    <location>
        <begin position="152"/>
        <end position="176"/>
    </location>
</feature>
<evidence type="ECO:0000256" key="7">
    <source>
        <dbReference type="ARBA" id="ARBA00023139"/>
    </source>
</evidence>
<evidence type="ECO:0000313" key="15">
    <source>
        <dbReference type="EMBL" id="CCO17035.1"/>
    </source>
</evidence>
<keyword evidence="7" id="KW-0564">Palmitate</keyword>
<evidence type="ECO:0000256" key="10">
    <source>
        <dbReference type="ARBA" id="ARBA00048048"/>
    </source>
</evidence>
<comment type="similarity">
    <text evidence="2 11">Belongs to the DHHC palmitoyltransferase family.</text>
</comment>
<keyword evidence="16" id="KW-1185">Reference proteome</keyword>
<feature type="transmembrane region" description="Helical" evidence="11">
    <location>
        <begin position="232"/>
        <end position="256"/>
    </location>
</feature>
<protein>
    <recommendedName>
        <fullName evidence="11">S-acyltransferase</fullName>
        <ecNumber evidence="11">2.3.1.225</ecNumber>
    </recommendedName>
    <alternativeName>
        <fullName evidence="11">Palmitoyltransferase</fullName>
    </alternativeName>
</protein>
<keyword evidence="8" id="KW-0449">Lipoprotein</keyword>
<evidence type="ECO:0000256" key="1">
    <source>
        <dbReference type="ARBA" id="ARBA00004127"/>
    </source>
</evidence>
<dbReference type="GO" id="GO:0005794">
    <property type="term" value="C:Golgi apparatus"/>
    <property type="evidence" value="ECO:0007669"/>
    <property type="project" value="TreeGrafter"/>
</dbReference>
<feature type="compositionally biased region" description="Basic and acidic residues" evidence="13">
    <location>
        <begin position="160"/>
        <end position="176"/>
    </location>
</feature>
<feature type="transmembrane region" description="Helical" evidence="11">
    <location>
        <begin position="287"/>
        <end position="314"/>
    </location>
</feature>
<evidence type="ECO:0000259" key="14">
    <source>
        <dbReference type="Pfam" id="PF01529"/>
    </source>
</evidence>
<feature type="compositionally biased region" description="Low complexity" evidence="13">
    <location>
        <begin position="516"/>
        <end position="527"/>
    </location>
</feature>
<evidence type="ECO:0000256" key="12">
    <source>
        <dbReference type="SAM" id="Coils"/>
    </source>
</evidence>
<dbReference type="PROSITE" id="PS50216">
    <property type="entry name" value="DHHC"/>
    <property type="match status" value="1"/>
</dbReference>
<evidence type="ECO:0000313" key="16">
    <source>
        <dbReference type="Proteomes" id="UP000198341"/>
    </source>
</evidence>
<feature type="transmembrane region" description="Helical" evidence="11">
    <location>
        <begin position="123"/>
        <end position="143"/>
    </location>
</feature>
<keyword evidence="9 11" id="KW-0012">Acyltransferase</keyword>
<dbReference type="AlphaFoldDB" id="K8EX46"/>
<reference evidence="15 16" key="1">
    <citation type="submission" date="2011-10" db="EMBL/GenBank/DDBJ databases">
        <authorList>
            <person name="Genoscope - CEA"/>
        </authorList>
    </citation>
    <scope>NUCLEOTIDE SEQUENCE [LARGE SCALE GENOMIC DNA]</scope>
    <source>
        <strain evidence="15 16">RCC 1105</strain>
    </source>
</reference>
<feature type="compositionally biased region" description="Acidic residues" evidence="13">
    <location>
        <begin position="472"/>
        <end position="487"/>
    </location>
</feature>